<name>A0AAN7JJA0_9MYRT</name>
<keyword evidence="4" id="KW-1185">Reference proteome</keyword>
<feature type="signal peptide" evidence="2">
    <location>
        <begin position="1"/>
        <end position="19"/>
    </location>
</feature>
<evidence type="ECO:0000256" key="1">
    <source>
        <dbReference type="SAM" id="Phobius"/>
    </source>
</evidence>
<dbReference type="Proteomes" id="UP001345219">
    <property type="component" value="Chromosome 10"/>
</dbReference>
<keyword evidence="1" id="KW-0472">Membrane</keyword>
<evidence type="ECO:0000256" key="2">
    <source>
        <dbReference type="SAM" id="SignalP"/>
    </source>
</evidence>
<evidence type="ECO:0000313" key="3">
    <source>
        <dbReference type="EMBL" id="KAK4745435.1"/>
    </source>
</evidence>
<dbReference type="AlphaFoldDB" id="A0AAN7JJA0"/>
<keyword evidence="1" id="KW-1133">Transmembrane helix</keyword>
<feature type="transmembrane region" description="Helical" evidence="1">
    <location>
        <begin position="113"/>
        <end position="134"/>
    </location>
</feature>
<feature type="chain" id="PRO_5042822846" evidence="2">
    <location>
        <begin position="20"/>
        <end position="137"/>
    </location>
</feature>
<evidence type="ECO:0000313" key="4">
    <source>
        <dbReference type="Proteomes" id="UP001345219"/>
    </source>
</evidence>
<proteinExistence type="predicted"/>
<gene>
    <name evidence="3" type="ORF">SAY87_011747</name>
</gene>
<keyword evidence="1" id="KW-0812">Transmembrane</keyword>
<reference evidence="3 4" key="1">
    <citation type="journal article" date="2023" name="Hortic Res">
        <title>Pangenome of water caltrop reveals structural variations and asymmetric subgenome divergence after allopolyploidization.</title>
        <authorList>
            <person name="Zhang X."/>
            <person name="Chen Y."/>
            <person name="Wang L."/>
            <person name="Yuan Y."/>
            <person name="Fang M."/>
            <person name="Shi L."/>
            <person name="Lu R."/>
            <person name="Comes H.P."/>
            <person name="Ma Y."/>
            <person name="Chen Y."/>
            <person name="Huang G."/>
            <person name="Zhou Y."/>
            <person name="Zheng Z."/>
            <person name="Qiu Y."/>
        </authorList>
    </citation>
    <scope>NUCLEOTIDE SEQUENCE [LARGE SCALE GENOMIC DNA]</scope>
    <source>
        <tissue evidence="3">Roots</tissue>
    </source>
</reference>
<keyword evidence="2" id="KW-0732">Signal</keyword>
<accession>A0AAN7JJA0</accession>
<dbReference type="EMBL" id="JAXIOK010000021">
    <property type="protein sequence ID" value="KAK4745435.1"/>
    <property type="molecule type" value="Genomic_DNA"/>
</dbReference>
<protein>
    <submittedName>
        <fullName evidence="3">Uncharacterized protein</fullName>
    </submittedName>
</protein>
<sequence length="137" mass="16010">MIWVNELIFCLCYLIMTHAFSMIDDNCLDKYELCNHTRHLEREWEDQGEVIGSIFEKKMELLVSLEELFIYKSQERKGDQILFQIKYCFGASWSKPAVELLEHGSTQDCSIGLLHSFGFILLLLLLGDVLMMTFKCD</sequence>
<comment type="caution">
    <text evidence="3">The sequence shown here is derived from an EMBL/GenBank/DDBJ whole genome shotgun (WGS) entry which is preliminary data.</text>
</comment>
<organism evidence="3 4">
    <name type="scientific">Trapa incisa</name>
    <dbReference type="NCBI Taxonomy" id="236973"/>
    <lineage>
        <taxon>Eukaryota</taxon>
        <taxon>Viridiplantae</taxon>
        <taxon>Streptophyta</taxon>
        <taxon>Embryophyta</taxon>
        <taxon>Tracheophyta</taxon>
        <taxon>Spermatophyta</taxon>
        <taxon>Magnoliopsida</taxon>
        <taxon>eudicotyledons</taxon>
        <taxon>Gunneridae</taxon>
        <taxon>Pentapetalae</taxon>
        <taxon>rosids</taxon>
        <taxon>malvids</taxon>
        <taxon>Myrtales</taxon>
        <taxon>Lythraceae</taxon>
        <taxon>Trapa</taxon>
    </lineage>
</organism>